<dbReference type="InterPro" id="IPR015655">
    <property type="entry name" value="PP2C"/>
</dbReference>
<keyword evidence="2" id="KW-0472">Membrane</keyword>
<evidence type="ECO:0000259" key="3">
    <source>
        <dbReference type="PROSITE" id="PS51746"/>
    </source>
</evidence>
<evidence type="ECO:0000256" key="1">
    <source>
        <dbReference type="ARBA" id="ARBA00004370"/>
    </source>
</evidence>
<evidence type="ECO:0000313" key="5">
    <source>
        <dbReference type="Proteomes" id="UP000187209"/>
    </source>
</evidence>
<evidence type="ECO:0000256" key="2">
    <source>
        <dbReference type="ARBA" id="ARBA00023136"/>
    </source>
</evidence>
<dbReference type="PANTHER" id="PTHR47992">
    <property type="entry name" value="PROTEIN PHOSPHATASE"/>
    <property type="match status" value="1"/>
</dbReference>
<dbReference type="Proteomes" id="UP000187209">
    <property type="component" value="Unassembled WGS sequence"/>
</dbReference>
<dbReference type="Gene3D" id="3.60.40.10">
    <property type="entry name" value="PPM-type phosphatase domain"/>
    <property type="match status" value="1"/>
</dbReference>
<protein>
    <recommendedName>
        <fullName evidence="3">PPM-type phosphatase domain-containing protein</fullName>
    </recommendedName>
</protein>
<dbReference type="OrthoDB" id="10264738at2759"/>
<name>A0A1R2CMF7_9CILI</name>
<dbReference type="InterPro" id="IPR001932">
    <property type="entry name" value="PPM-type_phosphatase-like_dom"/>
</dbReference>
<dbReference type="GO" id="GO:0004722">
    <property type="term" value="F:protein serine/threonine phosphatase activity"/>
    <property type="evidence" value="ECO:0007669"/>
    <property type="project" value="InterPro"/>
</dbReference>
<dbReference type="GO" id="GO:0016020">
    <property type="term" value="C:membrane"/>
    <property type="evidence" value="ECO:0007669"/>
    <property type="project" value="UniProtKB-SubCell"/>
</dbReference>
<organism evidence="4 5">
    <name type="scientific">Stentor coeruleus</name>
    <dbReference type="NCBI Taxonomy" id="5963"/>
    <lineage>
        <taxon>Eukaryota</taxon>
        <taxon>Sar</taxon>
        <taxon>Alveolata</taxon>
        <taxon>Ciliophora</taxon>
        <taxon>Postciliodesmatophora</taxon>
        <taxon>Heterotrichea</taxon>
        <taxon>Heterotrichida</taxon>
        <taxon>Stentoridae</taxon>
        <taxon>Stentor</taxon>
    </lineage>
</organism>
<reference evidence="4 5" key="1">
    <citation type="submission" date="2016-11" db="EMBL/GenBank/DDBJ databases">
        <title>The macronuclear genome of Stentor coeruleus: a giant cell with tiny introns.</title>
        <authorList>
            <person name="Slabodnick M."/>
            <person name="Ruby J.G."/>
            <person name="Reiff S.B."/>
            <person name="Swart E.C."/>
            <person name="Gosai S."/>
            <person name="Prabakaran S."/>
            <person name="Witkowska E."/>
            <person name="Larue G.E."/>
            <person name="Fisher S."/>
            <person name="Freeman R.M."/>
            <person name="Gunawardena J."/>
            <person name="Chu W."/>
            <person name="Stover N.A."/>
            <person name="Gregory B.D."/>
            <person name="Nowacki M."/>
            <person name="Derisi J."/>
            <person name="Roy S.W."/>
            <person name="Marshall W.F."/>
            <person name="Sood P."/>
        </authorList>
    </citation>
    <scope>NUCLEOTIDE SEQUENCE [LARGE SCALE GENOMIC DNA]</scope>
    <source>
        <strain evidence="4">WM001</strain>
    </source>
</reference>
<evidence type="ECO:0000313" key="4">
    <source>
        <dbReference type="EMBL" id="OMJ90146.1"/>
    </source>
</evidence>
<comment type="subcellular location">
    <subcellularLocation>
        <location evidence="1">Membrane</location>
    </subcellularLocation>
</comment>
<proteinExistence type="predicted"/>
<dbReference type="PROSITE" id="PS51746">
    <property type="entry name" value="PPM_2"/>
    <property type="match status" value="1"/>
</dbReference>
<dbReference type="CDD" id="cd00143">
    <property type="entry name" value="PP2Cc"/>
    <property type="match status" value="1"/>
</dbReference>
<dbReference type="EMBL" id="MPUH01000109">
    <property type="protein sequence ID" value="OMJ90146.1"/>
    <property type="molecule type" value="Genomic_DNA"/>
</dbReference>
<dbReference type="InterPro" id="IPR036457">
    <property type="entry name" value="PPM-type-like_dom_sf"/>
</dbReference>
<keyword evidence="5" id="KW-1185">Reference proteome</keyword>
<dbReference type="SUPFAM" id="SSF81606">
    <property type="entry name" value="PP2C-like"/>
    <property type="match status" value="1"/>
</dbReference>
<dbReference type="SMART" id="SM00332">
    <property type="entry name" value="PP2Cc"/>
    <property type="match status" value="1"/>
</dbReference>
<sequence>MGTCTIKINKEARTVIESAVVKKKFEKTPATPDENINFKFIKSETGKGLSCTRNDFEVEGLFPSISEDPFAEKPLTFNGRNSNKNFVLSNIGITCRKGLKDGLNQDNFFLASRKNLLIAGIFDGHGENGHKIASLARKFVNRFIWEDNDLSQNPIISLQNVFRKTQEEITKKCLKTNVDCSYSGCSATVIIYQNSSFYIANIGNCRAYISKRLQEKLITIPLTNDHNLADPSEKARIQSHSNISCFSLLSTGSDKEKSENIDRQFNLNVTRAFGDTKFMDFGVISEPFISEFKLLGDEYSIVLCSQGAWELVKTSEISKILEENNLENFTNILANLAWSRWIDEYNDLVEDITAIVIPI</sequence>
<gene>
    <name evidence="4" type="ORF">SteCoe_7537</name>
</gene>
<feature type="domain" description="PPM-type phosphatase" evidence="3">
    <location>
        <begin position="90"/>
        <end position="359"/>
    </location>
</feature>
<dbReference type="Pfam" id="PF00481">
    <property type="entry name" value="PP2C"/>
    <property type="match status" value="1"/>
</dbReference>
<dbReference type="AlphaFoldDB" id="A0A1R2CMF7"/>
<comment type="caution">
    <text evidence="4">The sequence shown here is derived from an EMBL/GenBank/DDBJ whole genome shotgun (WGS) entry which is preliminary data.</text>
</comment>
<accession>A0A1R2CMF7</accession>